<dbReference type="GO" id="GO:0016787">
    <property type="term" value="F:hydrolase activity"/>
    <property type="evidence" value="ECO:0007669"/>
    <property type="project" value="UniProtKB-KW"/>
</dbReference>
<dbReference type="InterPro" id="IPR011227">
    <property type="entry name" value="UCP029730"/>
</dbReference>
<evidence type="ECO:0000313" key="3">
    <source>
        <dbReference type="Proteomes" id="UP000570166"/>
    </source>
</evidence>
<dbReference type="Gene3D" id="3.40.630.40">
    <property type="entry name" value="Zn-dependent exopeptidases"/>
    <property type="match status" value="1"/>
</dbReference>
<dbReference type="Pfam" id="PF05013">
    <property type="entry name" value="FGase"/>
    <property type="match status" value="1"/>
</dbReference>
<proteinExistence type="predicted"/>
<dbReference type="Proteomes" id="UP000570166">
    <property type="component" value="Unassembled WGS sequence"/>
</dbReference>
<dbReference type="PIRSF" id="PIRSF029730">
    <property type="entry name" value="UCP029730"/>
    <property type="match status" value="1"/>
</dbReference>
<name>A0A838L909_9SPHN</name>
<keyword evidence="2" id="KW-0378">Hydrolase</keyword>
<feature type="compositionally biased region" description="Basic and acidic residues" evidence="1">
    <location>
        <begin position="1"/>
        <end position="17"/>
    </location>
</feature>
<dbReference type="AlphaFoldDB" id="A0A838L909"/>
<comment type="caution">
    <text evidence="2">The sequence shown here is derived from an EMBL/GenBank/DDBJ whole genome shotgun (WGS) entry which is preliminary data.</text>
</comment>
<dbReference type="RefSeq" id="WP_160363118.1">
    <property type="nucleotide sequence ID" value="NZ_JACEIB010000026.1"/>
</dbReference>
<gene>
    <name evidence="2" type="ORF">HZF05_17780</name>
</gene>
<feature type="region of interest" description="Disordered" evidence="1">
    <location>
        <begin position="1"/>
        <end position="22"/>
    </location>
</feature>
<accession>A0A838L909</accession>
<protein>
    <submittedName>
        <fullName evidence="2">N-formylglutamate amidohydrolase</fullName>
    </submittedName>
</protein>
<evidence type="ECO:0000256" key="1">
    <source>
        <dbReference type="SAM" id="MobiDB-lite"/>
    </source>
</evidence>
<dbReference type="InterPro" id="IPR007709">
    <property type="entry name" value="N-FG_amidohydro"/>
</dbReference>
<keyword evidence="3" id="KW-1185">Reference proteome</keyword>
<evidence type="ECO:0000313" key="2">
    <source>
        <dbReference type="EMBL" id="MBA2935933.1"/>
    </source>
</evidence>
<sequence length="260" mass="28760">MPDERSTHPSEIRRLLGDGDPSPVTVINPEGHSPFLLIGDHAGNAIPTVLGTMGLTEDDRHRHIAWDIGTAQLGDELARMLDATFIHQHYSRLVIDCNRAPDRADAFPETSDGSTISGNAGLTAEDRARRIGEIHEPYQRAIADAIEAKGRDTILVSLHSFTPRMDGVDRPWHIGVLHDGANDRFALAMLRTLEARQHLIVGDNEPYVMDDTDYTVPRHAFSRSMPYVELEVSQSELARNGGVARWSQVLTECLRACQSA</sequence>
<organism evidence="2 3">
    <name type="scientific">Sphingomonas chungangi</name>
    <dbReference type="NCBI Taxonomy" id="2683589"/>
    <lineage>
        <taxon>Bacteria</taxon>
        <taxon>Pseudomonadati</taxon>
        <taxon>Pseudomonadota</taxon>
        <taxon>Alphaproteobacteria</taxon>
        <taxon>Sphingomonadales</taxon>
        <taxon>Sphingomonadaceae</taxon>
        <taxon>Sphingomonas</taxon>
    </lineage>
</organism>
<dbReference type="SUPFAM" id="SSF53187">
    <property type="entry name" value="Zn-dependent exopeptidases"/>
    <property type="match status" value="1"/>
</dbReference>
<dbReference type="EMBL" id="JACEIB010000026">
    <property type="protein sequence ID" value="MBA2935933.1"/>
    <property type="molecule type" value="Genomic_DNA"/>
</dbReference>
<reference evidence="2 3" key="1">
    <citation type="submission" date="2020-07" db="EMBL/GenBank/DDBJ databases">
        <authorList>
            <person name="Sun Q."/>
        </authorList>
    </citation>
    <scope>NUCLEOTIDE SEQUENCE [LARGE SCALE GENOMIC DNA]</scope>
    <source>
        <strain evidence="2 3">CGMCC 1.13654</strain>
    </source>
</reference>